<proteinExistence type="predicted"/>
<organism evidence="2 3">
    <name type="scientific">Azospirillum rugosum</name>
    <dbReference type="NCBI Taxonomy" id="416170"/>
    <lineage>
        <taxon>Bacteria</taxon>
        <taxon>Pseudomonadati</taxon>
        <taxon>Pseudomonadota</taxon>
        <taxon>Alphaproteobacteria</taxon>
        <taxon>Rhodospirillales</taxon>
        <taxon>Azospirillaceae</taxon>
        <taxon>Azospirillum</taxon>
    </lineage>
</organism>
<dbReference type="EMBL" id="JAGINP010000036">
    <property type="protein sequence ID" value="MBP2296904.1"/>
    <property type="molecule type" value="Genomic_DNA"/>
</dbReference>
<evidence type="ECO:0000313" key="3">
    <source>
        <dbReference type="Proteomes" id="UP000781958"/>
    </source>
</evidence>
<accession>A0ABS4SWG5</accession>
<dbReference type="Proteomes" id="UP000781958">
    <property type="component" value="Unassembled WGS sequence"/>
</dbReference>
<name>A0ABS4SWG5_9PROT</name>
<dbReference type="InterPro" id="IPR049243">
    <property type="entry name" value="DUF6878"/>
</dbReference>
<evidence type="ECO:0000313" key="2">
    <source>
        <dbReference type="EMBL" id="MBP2296904.1"/>
    </source>
</evidence>
<gene>
    <name evidence="2" type="ORF">J2851_006722</name>
</gene>
<dbReference type="RefSeq" id="WP_246501102.1">
    <property type="nucleotide sequence ID" value="NZ_JAGINP010000036.1"/>
</dbReference>
<sequence length="167" mass="17700">MCASNHDETIGGVPAAPPAEAEPALWQARAEAHGRLVAEARILNKDAVLAALAAAGLSIVTVTFDGYGDSGQIEAIHAQAGETEMPLPDGTAEIVTPLWDGSALERRPLPLGEAVEALTYDLLAATHDGWEDGDGAFGVLVLDVAGRAVRLEYNERYTANDYYEHDF</sequence>
<protein>
    <recommendedName>
        <fullName evidence="1">DUF6878 domain-containing protein</fullName>
    </recommendedName>
</protein>
<keyword evidence="3" id="KW-1185">Reference proteome</keyword>
<comment type="caution">
    <text evidence="2">The sequence shown here is derived from an EMBL/GenBank/DDBJ whole genome shotgun (WGS) entry which is preliminary data.</text>
</comment>
<reference evidence="2 3" key="1">
    <citation type="submission" date="2021-03" db="EMBL/GenBank/DDBJ databases">
        <title>Genomic Encyclopedia of Type Strains, Phase III (KMG-III): the genomes of soil and plant-associated and newly described type strains.</title>
        <authorList>
            <person name="Whitman W."/>
        </authorList>
    </citation>
    <scope>NUCLEOTIDE SEQUENCE [LARGE SCALE GENOMIC DNA]</scope>
    <source>
        <strain evidence="2 3">IMMIB AFH-6</strain>
    </source>
</reference>
<evidence type="ECO:0000259" key="1">
    <source>
        <dbReference type="Pfam" id="PF21798"/>
    </source>
</evidence>
<feature type="domain" description="DUF6878" evidence="1">
    <location>
        <begin position="43"/>
        <end position="167"/>
    </location>
</feature>
<dbReference type="Pfam" id="PF21798">
    <property type="entry name" value="DUF6878"/>
    <property type="match status" value="1"/>
</dbReference>